<gene>
    <name evidence="2" type="ORF">PYW07_016996</name>
</gene>
<keyword evidence="1" id="KW-0472">Membrane</keyword>
<evidence type="ECO:0000313" key="2">
    <source>
        <dbReference type="EMBL" id="KAJ8729958.1"/>
    </source>
</evidence>
<organism evidence="2 3">
    <name type="scientific">Mythimna separata</name>
    <name type="common">Oriental armyworm</name>
    <name type="synonym">Pseudaletia separata</name>
    <dbReference type="NCBI Taxonomy" id="271217"/>
    <lineage>
        <taxon>Eukaryota</taxon>
        <taxon>Metazoa</taxon>
        <taxon>Ecdysozoa</taxon>
        <taxon>Arthropoda</taxon>
        <taxon>Hexapoda</taxon>
        <taxon>Insecta</taxon>
        <taxon>Pterygota</taxon>
        <taxon>Neoptera</taxon>
        <taxon>Endopterygota</taxon>
        <taxon>Lepidoptera</taxon>
        <taxon>Glossata</taxon>
        <taxon>Ditrysia</taxon>
        <taxon>Noctuoidea</taxon>
        <taxon>Noctuidae</taxon>
        <taxon>Noctuinae</taxon>
        <taxon>Hadenini</taxon>
        <taxon>Mythimna</taxon>
    </lineage>
</organism>
<reference evidence="2" key="1">
    <citation type="submission" date="2023-03" db="EMBL/GenBank/DDBJ databases">
        <title>Chromosome-level genomes of two armyworms, Mythimna separata and Mythimna loreyi, provide insights into the biosynthesis and reception of sex pheromones.</title>
        <authorList>
            <person name="Zhao H."/>
        </authorList>
    </citation>
    <scope>NUCLEOTIDE SEQUENCE</scope>
    <source>
        <strain evidence="2">BeijingLab</strain>
        <tissue evidence="2">Pupa</tissue>
    </source>
</reference>
<name>A0AAD7YVU8_MYTSE</name>
<keyword evidence="1" id="KW-0812">Transmembrane</keyword>
<dbReference type="EMBL" id="JARGEI010000006">
    <property type="protein sequence ID" value="KAJ8729958.1"/>
    <property type="molecule type" value="Genomic_DNA"/>
</dbReference>
<dbReference type="AlphaFoldDB" id="A0AAD7YVU8"/>
<feature type="transmembrane region" description="Helical" evidence="1">
    <location>
        <begin position="27"/>
        <end position="48"/>
    </location>
</feature>
<protein>
    <submittedName>
        <fullName evidence="2">Uncharacterized protein</fullName>
    </submittedName>
</protein>
<sequence length="162" mass="18633">MDGRGRRNRRRAYSCFSPRPRPQPWSFIDSLISIFILSGLLGVIYLMLEQHFSMCNPSCDLNNINKSLADIAKNIANMKDGYRELELQIIRFSQELPKIEGQVELIEALTYAIEKKEAGWNPRKCMPLPNVDVFLHNPPRKVAKNITCNKNDCPKRLLKSTV</sequence>
<comment type="caution">
    <text evidence="2">The sequence shown here is derived from an EMBL/GenBank/DDBJ whole genome shotgun (WGS) entry which is preliminary data.</text>
</comment>
<proteinExistence type="predicted"/>
<evidence type="ECO:0000256" key="1">
    <source>
        <dbReference type="SAM" id="Phobius"/>
    </source>
</evidence>
<dbReference type="Proteomes" id="UP001231518">
    <property type="component" value="Chromosome 9"/>
</dbReference>
<keyword evidence="1" id="KW-1133">Transmembrane helix</keyword>
<keyword evidence="3" id="KW-1185">Reference proteome</keyword>
<evidence type="ECO:0000313" key="3">
    <source>
        <dbReference type="Proteomes" id="UP001231518"/>
    </source>
</evidence>
<accession>A0AAD7YVU8</accession>